<evidence type="ECO:0008006" key="4">
    <source>
        <dbReference type="Google" id="ProtNLM"/>
    </source>
</evidence>
<dbReference type="RefSeq" id="WP_247975020.1">
    <property type="nucleotide sequence ID" value="NZ_CP095848.1"/>
</dbReference>
<gene>
    <name evidence="2" type="ORF">MWH26_15735</name>
</gene>
<evidence type="ECO:0000313" key="3">
    <source>
        <dbReference type="Proteomes" id="UP000829647"/>
    </source>
</evidence>
<evidence type="ECO:0000256" key="1">
    <source>
        <dbReference type="SAM" id="MobiDB-lite"/>
    </source>
</evidence>
<dbReference type="EMBL" id="CP095848">
    <property type="protein sequence ID" value="UPL48631.1"/>
    <property type="molecule type" value="Genomic_DNA"/>
</dbReference>
<keyword evidence="3" id="KW-1185">Reference proteome</keyword>
<organism evidence="2 3">
    <name type="scientific">Hymenobacter sublimis</name>
    <dbReference type="NCBI Taxonomy" id="2933777"/>
    <lineage>
        <taxon>Bacteria</taxon>
        <taxon>Pseudomonadati</taxon>
        <taxon>Bacteroidota</taxon>
        <taxon>Cytophagia</taxon>
        <taxon>Cytophagales</taxon>
        <taxon>Hymenobacteraceae</taxon>
        <taxon>Hymenobacter</taxon>
    </lineage>
</organism>
<feature type="region of interest" description="Disordered" evidence="1">
    <location>
        <begin position="1"/>
        <end position="29"/>
    </location>
</feature>
<reference evidence="2 3" key="1">
    <citation type="submission" date="2022-04" db="EMBL/GenBank/DDBJ databases">
        <title>Hymenobacter sp. isolated from the air.</title>
        <authorList>
            <person name="Won M."/>
            <person name="Lee C.-M."/>
            <person name="Woen H.-Y."/>
            <person name="Kwon S.-W."/>
        </authorList>
    </citation>
    <scope>NUCLEOTIDE SEQUENCE [LARGE SCALE GENOMIC DNA]</scope>
    <source>
        <strain evidence="3">5516 S-25</strain>
    </source>
</reference>
<name>A0ABY4J840_9BACT</name>
<proteinExistence type="predicted"/>
<sequence length="188" mass="20173">MGLASCGSDSKQEDPQPVVSATPSELSMTRTMTYPAASSRNNGLSYTQQTLSGAAVLEEKRLYLNFVAPEGVDRVNFEVPRTALSPGLTGTYPVLSRSNSGGIVPALYVYYRVNVATSLSGSLHYSAQNQAQGQLTITAYDATRKLISGTYEMQLTNIHDPLEGPLPSSTALRCDVNLTGSFKDLKVE</sequence>
<protein>
    <recommendedName>
        <fullName evidence="4">Lipoprotein</fullName>
    </recommendedName>
</protein>
<dbReference type="Proteomes" id="UP000829647">
    <property type="component" value="Chromosome"/>
</dbReference>
<evidence type="ECO:0000313" key="2">
    <source>
        <dbReference type="EMBL" id="UPL48631.1"/>
    </source>
</evidence>
<accession>A0ABY4J840</accession>
<feature type="compositionally biased region" description="Polar residues" evidence="1">
    <location>
        <begin position="19"/>
        <end position="29"/>
    </location>
</feature>